<dbReference type="Pfam" id="PF00589">
    <property type="entry name" value="Phage_integrase"/>
    <property type="match status" value="1"/>
</dbReference>
<dbReference type="InterPro" id="IPR050090">
    <property type="entry name" value="Tyrosine_recombinase_XerCD"/>
</dbReference>
<reference evidence="2 3" key="1">
    <citation type="submission" date="2021-06" db="EMBL/GenBank/DDBJ databases">
        <title>Enterococcus alishanensis sp. nov., a novel lactic acid bacterium isolated from fresh coffee beans.</title>
        <authorList>
            <person name="Chen Y.-S."/>
        </authorList>
    </citation>
    <scope>NUCLEOTIDE SEQUENCE [LARGE SCALE GENOMIC DNA]</scope>
    <source>
        <strain evidence="2 3">ALS3</strain>
    </source>
</reference>
<dbReference type="Pfam" id="PF14659">
    <property type="entry name" value="Phage_int_SAM_3"/>
    <property type="match status" value="1"/>
</dbReference>
<dbReference type="InterPro" id="IPR004107">
    <property type="entry name" value="Integrase_SAM-like_N"/>
</dbReference>
<evidence type="ECO:0000259" key="1">
    <source>
        <dbReference type="PROSITE" id="PS51898"/>
    </source>
</evidence>
<dbReference type="Pfam" id="PF14657">
    <property type="entry name" value="Arm-DNA-bind_4"/>
    <property type="match status" value="1"/>
</dbReference>
<dbReference type="PROSITE" id="PS51898">
    <property type="entry name" value="TYR_RECOMBINASE"/>
    <property type="match status" value="1"/>
</dbReference>
<organism evidence="2 3">
    <name type="scientific">Enterococcus alishanensis</name>
    <dbReference type="NCBI Taxonomy" id="1303817"/>
    <lineage>
        <taxon>Bacteria</taxon>
        <taxon>Bacillati</taxon>
        <taxon>Bacillota</taxon>
        <taxon>Bacilli</taxon>
        <taxon>Lactobacillales</taxon>
        <taxon>Enterococcaceae</taxon>
        <taxon>Enterococcus</taxon>
    </lineage>
</organism>
<dbReference type="PANTHER" id="PTHR30349:SF64">
    <property type="entry name" value="PROPHAGE INTEGRASE INTD-RELATED"/>
    <property type="match status" value="1"/>
</dbReference>
<proteinExistence type="predicted"/>
<keyword evidence="3" id="KW-1185">Reference proteome</keyword>
<gene>
    <name evidence="2" type="ORF">KUA55_14195</name>
</gene>
<dbReference type="Proteomes" id="UP000774130">
    <property type="component" value="Unassembled WGS sequence"/>
</dbReference>
<name>A0ABS6TG19_9ENTE</name>
<protein>
    <submittedName>
        <fullName evidence="2">Site-specific integrase</fullName>
    </submittedName>
</protein>
<dbReference type="RefSeq" id="WP_218327046.1">
    <property type="nucleotide sequence ID" value="NZ_JAHUZB010000006.1"/>
</dbReference>
<dbReference type="InterPro" id="IPR002104">
    <property type="entry name" value="Integrase_catalytic"/>
</dbReference>
<comment type="caution">
    <text evidence="2">The sequence shown here is derived from an EMBL/GenBank/DDBJ whole genome shotgun (WGS) entry which is preliminary data.</text>
</comment>
<feature type="domain" description="Tyr recombinase" evidence="1">
    <location>
        <begin position="167"/>
        <end position="361"/>
    </location>
</feature>
<dbReference type="InterPro" id="IPR028259">
    <property type="entry name" value="AP2-like_int_N"/>
</dbReference>
<dbReference type="PANTHER" id="PTHR30349">
    <property type="entry name" value="PHAGE INTEGRASE-RELATED"/>
    <property type="match status" value="1"/>
</dbReference>
<accession>A0ABS6TG19</accession>
<evidence type="ECO:0000313" key="2">
    <source>
        <dbReference type="EMBL" id="MBV7391836.1"/>
    </source>
</evidence>
<dbReference type="EMBL" id="JAHUZB010000006">
    <property type="protein sequence ID" value="MBV7391836.1"/>
    <property type="molecule type" value="Genomic_DNA"/>
</dbReference>
<dbReference type="CDD" id="cd01189">
    <property type="entry name" value="INT_ICEBs1_C_like"/>
    <property type="match status" value="1"/>
</dbReference>
<sequence>MSNDAIKKDKNSLYYFRANLGYDINGKKIQKYRSGFKTQKEARGVYSKLLLEEPETASEVTPTSMLFKDYIEEIFLPWYKSQVKIRTYENRLHSIKKHFSYFYKMPVDKIEPIHVQNWQSQLFKTLRVSYIRNVQGIFSLAMDKAILLGLTQKNASKIIGNVKKQKTKIEFWTKEEFEKVISCIYKEDYYQHFLYVSLWFLFMTGLRIGEATAVQWEDINFKTAVLKIDKTLFYKNLQHYEFVEPKTKASNRHIVLEEDTLSILKEWRKVQQNVAPSGFVMSYNGEPTQNHTISYAITRYAKLAGVHRIKIHALRQSHASLLIQMGENPLIIKDRLGHEDIETTLGTYGHLYPNSNFEVASKLKGVIQMSHSITNLDHSPSNQHTVGFLNQKN</sequence>
<evidence type="ECO:0000313" key="3">
    <source>
        <dbReference type="Proteomes" id="UP000774130"/>
    </source>
</evidence>